<evidence type="ECO:0000256" key="1">
    <source>
        <dbReference type="ARBA" id="ARBA00006194"/>
    </source>
</evidence>
<dbReference type="InterPro" id="IPR036967">
    <property type="entry name" value="Ribosomal_uS11_sf"/>
</dbReference>
<geneLocation type="plastid" evidence="4"/>
<reference evidence="5" key="2">
    <citation type="submission" date="2014-06" db="EMBL/GenBank/DDBJ databases">
        <authorList>
            <person name="Logacheva M.D."/>
        </authorList>
    </citation>
    <scope>NUCLEOTIDE SEQUENCE</scope>
</reference>
<dbReference type="HAMAP" id="MF_01310">
    <property type="entry name" value="Ribosomal_uS11"/>
    <property type="match status" value="1"/>
</dbReference>
<dbReference type="EMBL" id="KJ772292">
    <property type="protein sequence ID" value="AII40874.1"/>
    <property type="molecule type" value="Genomic_DNA"/>
</dbReference>
<gene>
    <name evidence="4" type="primary">rps11</name>
</gene>
<dbReference type="GO" id="GO:0005840">
    <property type="term" value="C:ribosome"/>
    <property type="evidence" value="ECO:0007669"/>
    <property type="project" value="UniProtKB-KW"/>
</dbReference>
<dbReference type="Pfam" id="PF00411">
    <property type="entry name" value="Ribosomal_S11"/>
    <property type="match status" value="1"/>
</dbReference>
<dbReference type="GO" id="GO:1990904">
    <property type="term" value="C:ribonucleoprotein complex"/>
    <property type="evidence" value="ECO:0007669"/>
    <property type="project" value="UniProtKB-KW"/>
</dbReference>
<evidence type="ECO:0000256" key="3">
    <source>
        <dbReference type="ARBA" id="ARBA00023274"/>
    </source>
</evidence>
<dbReference type="AlphaFoldDB" id="A0A0B4N4U9"/>
<dbReference type="GeneID" id="23454178"/>
<keyword evidence="2 4" id="KW-0689">Ribosomal protein</keyword>
<dbReference type="PIRSF" id="PIRSF002131">
    <property type="entry name" value="Ribosomal_S11"/>
    <property type="match status" value="1"/>
</dbReference>
<evidence type="ECO:0000313" key="5">
    <source>
        <dbReference type="EMBL" id="AIS35836.1"/>
    </source>
</evidence>
<keyword evidence="4" id="KW-0934">Plastid</keyword>
<accession>A0A0B4N4U9</accession>
<dbReference type="InterPro" id="IPR001971">
    <property type="entry name" value="Ribosomal_uS11"/>
</dbReference>
<dbReference type="RefSeq" id="YP_009121265.1">
    <property type="nucleotide sequence ID" value="NC_026449.1"/>
</dbReference>
<evidence type="ECO:0000256" key="2">
    <source>
        <dbReference type="ARBA" id="ARBA00022980"/>
    </source>
</evidence>
<dbReference type="NCBIfam" id="NF003698">
    <property type="entry name" value="PRK05309.1"/>
    <property type="match status" value="1"/>
</dbReference>
<dbReference type="GO" id="GO:0003735">
    <property type="term" value="F:structural constituent of ribosome"/>
    <property type="evidence" value="ECO:0007669"/>
    <property type="project" value="InterPro"/>
</dbReference>
<organism evidence="4">
    <name type="scientific">Epipogium aphyllum</name>
    <dbReference type="NCBI Taxonomy" id="449980"/>
    <lineage>
        <taxon>Eukaryota</taxon>
        <taxon>Viridiplantae</taxon>
        <taxon>Streptophyta</taxon>
        <taxon>Embryophyta</taxon>
        <taxon>Tracheophyta</taxon>
        <taxon>Spermatophyta</taxon>
        <taxon>Magnoliopsida</taxon>
        <taxon>Liliopsida</taxon>
        <taxon>Asparagales</taxon>
        <taxon>Orchidaceae</taxon>
        <taxon>Epidendroideae</taxon>
        <taxon>Nervilieae</taxon>
        <taxon>Epipogiinae</taxon>
        <taxon>Epipogium</taxon>
    </lineage>
</organism>
<reference evidence="4" key="3">
    <citation type="journal article" date="2015" name="Genome Biol. Evol.">
        <title>Exploring the Limits for Reduction of Plastid Genomes: a Case Study of the Mycoheterotrophic Orchids Epipogium aphyllum and Epipogium roseum.</title>
        <authorList>
            <person name="Schelkunov M."/>
            <person name="Shtratnikova V."/>
            <person name="Nuraliev M."/>
            <person name="Selosse M.A."/>
            <person name="Penin A."/>
            <person name="Logacheva M."/>
        </authorList>
    </citation>
    <scope>NUCLEOTIDE SEQUENCE</scope>
</reference>
<protein>
    <submittedName>
        <fullName evidence="4">Ribosomal protein S11</fullName>
    </submittedName>
</protein>
<dbReference type="SUPFAM" id="SSF53137">
    <property type="entry name" value="Translational machinery components"/>
    <property type="match status" value="1"/>
</dbReference>
<comment type="similarity">
    <text evidence="1">Belongs to the universal ribosomal protein uS11 family.</text>
</comment>
<dbReference type="GO" id="GO:0006412">
    <property type="term" value="P:translation"/>
    <property type="evidence" value="ECO:0007669"/>
    <property type="project" value="InterPro"/>
</dbReference>
<keyword evidence="3" id="KW-0687">Ribonucleoprotein</keyword>
<evidence type="ECO:0000313" key="4">
    <source>
        <dbReference type="EMBL" id="AII40874.1"/>
    </source>
</evidence>
<dbReference type="Gene3D" id="3.30.420.80">
    <property type="entry name" value="Ribosomal protein S11"/>
    <property type="match status" value="1"/>
</dbReference>
<dbReference type="PANTHER" id="PTHR11759">
    <property type="entry name" value="40S RIBOSOMAL PROTEIN S14/30S RIBOSOMAL PROTEIN S11"/>
    <property type="match status" value="1"/>
</dbReference>
<proteinExistence type="inferred from homology"/>
<name>A0A0B4N4U9_9ASPA</name>
<sequence length="115" mass="12619">MLKVGIFRIKTSLNNIIITVTDAQGQTIFWSSAGTSGFKGTKKGTPYAAQAVSSNIIQKSLKKKMKRAEIFIKGTGLSRDASLRIFKINGIFFNLVCDVTIISHNGCRPPKKRSI</sequence>
<reference evidence="4" key="1">
    <citation type="submission" date="2014-05" db="EMBL/GenBank/DDBJ databases">
        <authorList>
            <person name="Logacheva M.D."/>
            <person name="Schelkunov M.I."/>
            <person name="Shtratnikova V.Y."/>
            <person name="Penin A.A."/>
        </authorList>
    </citation>
    <scope>NUCLEOTIDE SEQUENCE</scope>
</reference>
<dbReference type="EMBL" id="KJ946456">
    <property type="protein sequence ID" value="AIS35836.1"/>
    <property type="molecule type" value="Genomic_DNA"/>
</dbReference>